<dbReference type="NCBIfam" id="TIGR02824">
    <property type="entry name" value="quinone_pig3"/>
    <property type="match status" value="1"/>
</dbReference>
<keyword evidence="1" id="KW-0521">NADP</keyword>
<dbReference type="Pfam" id="PF00107">
    <property type="entry name" value="ADH_zinc_N"/>
    <property type="match status" value="1"/>
</dbReference>
<name>A0A381QNS4_9ZZZZ</name>
<protein>
    <recommendedName>
        <fullName evidence="3">Enoyl reductase (ER) domain-containing protein</fullName>
    </recommendedName>
</protein>
<keyword evidence="2" id="KW-0560">Oxidoreductase</keyword>
<evidence type="ECO:0000259" key="3">
    <source>
        <dbReference type="SMART" id="SM00829"/>
    </source>
</evidence>
<dbReference type="InterPro" id="IPR014189">
    <property type="entry name" value="Quinone_OxRdtase_PIG3"/>
</dbReference>
<proteinExistence type="predicted"/>
<dbReference type="InterPro" id="IPR011032">
    <property type="entry name" value="GroES-like_sf"/>
</dbReference>
<dbReference type="SUPFAM" id="SSF50129">
    <property type="entry name" value="GroES-like"/>
    <property type="match status" value="1"/>
</dbReference>
<evidence type="ECO:0000313" key="4">
    <source>
        <dbReference type="EMBL" id="SUZ79567.1"/>
    </source>
</evidence>
<gene>
    <name evidence="4" type="ORF">METZ01_LOCUS32421</name>
</gene>
<sequence length="320" mass="35232">MKAIQINEGKMLWEETSLPRCEDSEVLIKIKATAVNRADLAQKAGLYPPPPGASQILGLECSGIIEKVGNKVKNRKLGEEVTALLSGGGYAEYVCCPEKQVLPIPKSLTLLESAAIPEVFATCWFNLFMQGNLKTGEKVLFHAGASGIGTAGIQLCKEFGCYSYVTAGTEEKVNFCVELGSEKGIVRSENRYESFKNYCPEGLDIILDPVGGNYFEENLNNLAIDGRLIIIGILGGTEGKLNIGHLLMKRQKIIGSTIRSRSIKVKGQVMEQLFYKIWPLFNARKIKPIIYKTMNINEAEKAHQIMSENNNIGKIVLEIS</sequence>
<evidence type="ECO:0000256" key="1">
    <source>
        <dbReference type="ARBA" id="ARBA00022857"/>
    </source>
</evidence>
<dbReference type="InterPro" id="IPR013149">
    <property type="entry name" value="ADH-like_C"/>
</dbReference>
<feature type="domain" description="Enoyl reductase (ER)" evidence="3">
    <location>
        <begin position="9"/>
        <end position="317"/>
    </location>
</feature>
<dbReference type="Pfam" id="PF08240">
    <property type="entry name" value="ADH_N"/>
    <property type="match status" value="1"/>
</dbReference>
<dbReference type="PANTHER" id="PTHR48106">
    <property type="entry name" value="QUINONE OXIDOREDUCTASE PIG3-RELATED"/>
    <property type="match status" value="1"/>
</dbReference>
<dbReference type="InterPro" id="IPR020843">
    <property type="entry name" value="ER"/>
</dbReference>
<dbReference type="SMART" id="SM00829">
    <property type="entry name" value="PKS_ER"/>
    <property type="match status" value="1"/>
</dbReference>
<organism evidence="4">
    <name type="scientific">marine metagenome</name>
    <dbReference type="NCBI Taxonomy" id="408172"/>
    <lineage>
        <taxon>unclassified sequences</taxon>
        <taxon>metagenomes</taxon>
        <taxon>ecological metagenomes</taxon>
    </lineage>
</organism>
<dbReference type="GO" id="GO:0070402">
    <property type="term" value="F:NADPH binding"/>
    <property type="evidence" value="ECO:0007669"/>
    <property type="project" value="TreeGrafter"/>
</dbReference>
<evidence type="ECO:0000256" key="2">
    <source>
        <dbReference type="ARBA" id="ARBA00023002"/>
    </source>
</evidence>
<reference evidence="4" key="1">
    <citation type="submission" date="2018-05" db="EMBL/GenBank/DDBJ databases">
        <authorList>
            <person name="Lanie J.A."/>
            <person name="Ng W.-L."/>
            <person name="Kazmierczak K.M."/>
            <person name="Andrzejewski T.M."/>
            <person name="Davidsen T.M."/>
            <person name="Wayne K.J."/>
            <person name="Tettelin H."/>
            <person name="Glass J.I."/>
            <person name="Rusch D."/>
            <person name="Podicherti R."/>
            <person name="Tsui H.-C.T."/>
            <person name="Winkler M.E."/>
        </authorList>
    </citation>
    <scope>NUCLEOTIDE SEQUENCE</scope>
</reference>
<dbReference type="Gene3D" id="3.40.50.720">
    <property type="entry name" value="NAD(P)-binding Rossmann-like Domain"/>
    <property type="match status" value="1"/>
</dbReference>
<dbReference type="AlphaFoldDB" id="A0A381QNS4"/>
<dbReference type="InterPro" id="IPR036291">
    <property type="entry name" value="NAD(P)-bd_dom_sf"/>
</dbReference>
<dbReference type="SUPFAM" id="SSF51735">
    <property type="entry name" value="NAD(P)-binding Rossmann-fold domains"/>
    <property type="match status" value="1"/>
</dbReference>
<accession>A0A381QNS4</accession>
<dbReference type="PANTHER" id="PTHR48106:SF8">
    <property type="entry name" value="OS02G0805600 PROTEIN"/>
    <property type="match status" value="1"/>
</dbReference>
<dbReference type="EMBL" id="UINC01001392">
    <property type="protein sequence ID" value="SUZ79567.1"/>
    <property type="molecule type" value="Genomic_DNA"/>
</dbReference>
<dbReference type="CDD" id="cd05276">
    <property type="entry name" value="p53_inducible_oxidoreductase"/>
    <property type="match status" value="1"/>
</dbReference>
<dbReference type="Gene3D" id="3.90.180.10">
    <property type="entry name" value="Medium-chain alcohol dehydrogenases, catalytic domain"/>
    <property type="match status" value="1"/>
</dbReference>
<dbReference type="InterPro" id="IPR013154">
    <property type="entry name" value="ADH-like_N"/>
</dbReference>
<dbReference type="GO" id="GO:0016651">
    <property type="term" value="F:oxidoreductase activity, acting on NAD(P)H"/>
    <property type="evidence" value="ECO:0007669"/>
    <property type="project" value="TreeGrafter"/>
</dbReference>